<name>G0TY76_TRYVY</name>
<accession>G0TY76</accession>
<evidence type="ECO:0000256" key="1">
    <source>
        <dbReference type="SAM" id="Phobius"/>
    </source>
</evidence>
<keyword evidence="1" id="KW-1133">Transmembrane helix</keyword>
<protein>
    <submittedName>
        <fullName evidence="2">Uncharacterized protein</fullName>
    </submittedName>
</protein>
<evidence type="ECO:0000313" key="2">
    <source>
        <dbReference type="EMBL" id="CCC48921.1"/>
    </source>
</evidence>
<proteinExistence type="predicted"/>
<keyword evidence="1" id="KW-0472">Membrane</keyword>
<feature type="transmembrane region" description="Helical" evidence="1">
    <location>
        <begin position="68"/>
        <end position="90"/>
    </location>
</feature>
<dbReference type="EMBL" id="HE573023">
    <property type="protein sequence ID" value="CCC48921.1"/>
    <property type="molecule type" value="Genomic_DNA"/>
</dbReference>
<organism evidence="2">
    <name type="scientific">Trypanosoma vivax (strain Y486)</name>
    <dbReference type="NCBI Taxonomy" id="1055687"/>
    <lineage>
        <taxon>Eukaryota</taxon>
        <taxon>Discoba</taxon>
        <taxon>Euglenozoa</taxon>
        <taxon>Kinetoplastea</taxon>
        <taxon>Metakinetoplastina</taxon>
        <taxon>Trypanosomatida</taxon>
        <taxon>Trypanosomatidae</taxon>
        <taxon>Trypanosoma</taxon>
        <taxon>Duttonella</taxon>
    </lineage>
</organism>
<keyword evidence="1" id="KW-0812">Transmembrane</keyword>
<reference evidence="2" key="1">
    <citation type="journal article" date="2012" name="Proc. Natl. Acad. Sci. U.S.A.">
        <title>Antigenic diversity is generated by distinct evolutionary mechanisms in African trypanosome species.</title>
        <authorList>
            <person name="Jackson A.P."/>
            <person name="Berry A."/>
            <person name="Aslett M."/>
            <person name="Allison H.C."/>
            <person name="Burton P."/>
            <person name="Vavrova-Anderson J."/>
            <person name="Brown R."/>
            <person name="Browne H."/>
            <person name="Corton N."/>
            <person name="Hauser H."/>
            <person name="Gamble J."/>
            <person name="Gilderthorp R."/>
            <person name="Marcello L."/>
            <person name="McQuillan J."/>
            <person name="Otto T.D."/>
            <person name="Quail M.A."/>
            <person name="Sanders M.J."/>
            <person name="van Tonder A."/>
            <person name="Ginger M.L."/>
            <person name="Field M.C."/>
            <person name="Barry J.D."/>
            <person name="Hertz-Fowler C."/>
            <person name="Berriman M."/>
        </authorList>
    </citation>
    <scope>NUCLEOTIDE SEQUENCE</scope>
    <source>
        <strain evidence="2">Y486</strain>
    </source>
</reference>
<gene>
    <name evidence="2" type="ORF">TVY486_0702550</name>
</gene>
<sequence>MIVVVKMKALVHGGDQRISITICFIHPQNRQETVRKKETYEQVINIKSKYKKKKKSVNKGDVPKFKMLLLLTTRQTFSVPVFLFIIFFSFPPHIPFYSPHSLPRLLQCCR</sequence>
<dbReference type="AlphaFoldDB" id="G0TY76"/>